<dbReference type="PANTHER" id="PTHR43798:SF5">
    <property type="entry name" value="MONOACYLGLYCEROL LIPASE ABHD6"/>
    <property type="match status" value="1"/>
</dbReference>
<dbReference type="AlphaFoldDB" id="A0A1B8G804"/>
<sequence length="265" mass="28272">MPSVEVNGKCLFYTVDGDSTTKTTTVFIHGLGSSSCFYHTIIPGLKSSTRCIALDTPGSGLSELGKSEQSIATIAEDVIGLLDTLNIKESVIVVGHSVGSTVVNFLAATYPDRVRAVVLLGPVNPEFAIVPVFEQRIEVIQSDSLETLAKKIPLTATGEKAGSLQRAFVRALVLSTSPEGYMSLCHALATAQPPDYGAINVPLLIITGSDDVTSPLSGPKEILEKYGTKKTEKSTKDLSGIGHWHCVEAPDDVKELIKEFIQTIK</sequence>
<dbReference type="Gene3D" id="3.40.50.1820">
    <property type="entry name" value="alpha/beta hydrolase"/>
    <property type="match status" value="1"/>
</dbReference>
<keyword evidence="3" id="KW-1185">Reference proteome</keyword>
<dbReference type="PANTHER" id="PTHR43798">
    <property type="entry name" value="MONOACYLGLYCEROL LIPASE"/>
    <property type="match status" value="1"/>
</dbReference>
<dbReference type="GeneID" id="28843296"/>
<gene>
    <name evidence="2" type="ORF">VE01_09910</name>
</gene>
<dbReference type="Proteomes" id="UP000091956">
    <property type="component" value="Unassembled WGS sequence"/>
</dbReference>
<dbReference type="GO" id="GO:0047372">
    <property type="term" value="F:monoacylglycerol lipase activity"/>
    <property type="evidence" value="ECO:0007669"/>
    <property type="project" value="TreeGrafter"/>
</dbReference>
<dbReference type="PRINTS" id="PR00111">
    <property type="entry name" value="ABHYDROLASE"/>
</dbReference>
<dbReference type="SUPFAM" id="SSF53474">
    <property type="entry name" value="alpha/beta-Hydrolases"/>
    <property type="match status" value="1"/>
</dbReference>
<dbReference type="EMBL" id="KV460276">
    <property type="protein sequence ID" value="OBT91970.1"/>
    <property type="molecule type" value="Genomic_DNA"/>
</dbReference>
<reference evidence="2 3" key="1">
    <citation type="submission" date="2016-03" db="EMBL/GenBank/DDBJ databases">
        <title>Comparative genomics of Pseudogymnoascus destructans, the fungus causing white-nose syndrome of bats.</title>
        <authorList>
            <person name="Palmer J.M."/>
            <person name="Drees K.P."/>
            <person name="Foster J.T."/>
            <person name="Lindner D.L."/>
        </authorList>
    </citation>
    <scope>NUCLEOTIDE SEQUENCE [LARGE SCALE GENOMIC DNA]</scope>
    <source>
        <strain evidence="2 3">UAMH 10579</strain>
    </source>
</reference>
<name>A0A1B8G804_9PEZI</name>
<dbReference type="GO" id="GO:0016020">
    <property type="term" value="C:membrane"/>
    <property type="evidence" value="ECO:0007669"/>
    <property type="project" value="TreeGrafter"/>
</dbReference>
<dbReference type="STRING" id="342668.A0A1B8G804"/>
<dbReference type="InterPro" id="IPR000073">
    <property type="entry name" value="AB_hydrolase_1"/>
</dbReference>
<evidence type="ECO:0000259" key="1">
    <source>
        <dbReference type="Pfam" id="PF00561"/>
    </source>
</evidence>
<evidence type="ECO:0000313" key="3">
    <source>
        <dbReference type="Proteomes" id="UP000091956"/>
    </source>
</evidence>
<dbReference type="InterPro" id="IPR029058">
    <property type="entry name" value="AB_hydrolase_fold"/>
</dbReference>
<proteinExistence type="predicted"/>
<dbReference type="GO" id="GO:0046464">
    <property type="term" value="P:acylglycerol catabolic process"/>
    <property type="evidence" value="ECO:0007669"/>
    <property type="project" value="TreeGrafter"/>
</dbReference>
<protein>
    <recommendedName>
        <fullName evidence="1">AB hydrolase-1 domain-containing protein</fullName>
    </recommendedName>
</protein>
<evidence type="ECO:0000313" key="2">
    <source>
        <dbReference type="EMBL" id="OBT91970.1"/>
    </source>
</evidence>
<dbReference type="RefSeq" id="XP_018125703.1">
    <property type="nucleotide sequence ID" value="XM_018279317.1"/>
</dbReference>
<dbReference type="OrthoDB" id="2498029at2759"/>
<organism evidence="2 3">
    <name type="scientific">Pseudogymnoascus verrucosus</name>
    <dbReference type="NCBI Taxonomy" id="342668"/>
    <lineage>
        <taxon>Eukaryota</taxon>
        <taxon>Fungi</taxon>
        <taxon>Dikarya</taxon>
        <taxon>Ascomycota</taxon>
        <taxon>Pezizomycotina</taxon>
        <taxon>Leotiomycetes</taxon>
        <taxon>Thelebolales</taxon>
        <taxon>Thelebolaceae</taxon>
        <taxon>Pseudogymnoascus</taxon>
    </lineage>
</organism>
<reference evidence="3" key="2">
    <citation type="journal article" date="2018" name="Nat. Commun.">
        <title>Extreme sensitivity to ultraviolet light in the fungal pathogen causing white-nose syndrome of bats.</title>
        <authorList>
            <person name="Palmer J.M."/>
            <person name="Drees K.P."/>
            <person name="Foster J.T."/>
            <person name="Lindner D.L."/>
        </authorList>
    </citation>
    <scope>NUCLEOTIDE SEQUENCE [LARGE SCALE GENOMIC DNA]</scope>
    <source>
        <strain evidence="3">UAMH 10579</strain>
    </source>
</reference>
<dbReference type="InterPro" id="IPR050266">
    <property type="entry name" value="AB_hydrolase_sf"/>
</dbReference>
<accession>A0A1B8G804</accession>
<dbReference type="Pfam" id="PF00561">
    <property type="entry name" value="Abhydrolase_1"/>
    <property type="match status" value="1"/>
</dbReference>
<feature type="domain" description="AB hydrolase-1" evidence="1">
    <location>
        <begin position="26"/>
        <end position="136"/>
    </location>
</feature>